<dbReference type="RefSeq" id="WP_093205497.1">
    <property type="nucleotide sequence ID" value="NZ_FNGS01000007.1"/>
</dbReference>
<reference evidence="2 3" key="1">
    <citation type="submission" date="2016-10" db="EMBL/GenBank/DDBJ databases">
        <authorList>
            <person name="de Groot N.N."/>
        </authorList>
    </citation>
    <scope>NUCLEOTIDE SEQUENCE [LARGE SCALE GENOMIC DNA]</scope>
    <source>
        <strain evidence="2 3">DSM 21668</strain>
    </source>
</reference>
<proteinExistence type="predicted"/>
<dbReference type="OrthoDB" id="1001536at2"/>
<feature type="signal peptide" evidence="1">
    <location>
        <begin position="1"/>
        <end position="18"/>
    </location>
</feature>
<keyword evidence="3" id="KW-1185">Reference proteome</keyword>
<gene>
    <name evidence="2" type="ORF">SAMN04488090_3623</name>
</gene>
<evidence type="ECO:0000313" key="3">
    <source>
        <dbReference type="Proteomes" id="UP000198901"/>
    </source>
</evidence>
<dbReference type="EMBL" id="FNGS01000007">
    <property type="protein sequence ID" value="SDM53453.1"/>
    <property type="molecule type" value="Genomic_DNA"/>
</dbReference>
<keyword evidence="1" id="KW-0732">Signal</keyword>
<dbReference type="STRING" id="563176.SAMN04488090_3623"/>
<dbReference type="Proteomes" id="UP000198901">
    <property type="component" value="Unassembled WGS sequence"/>
</dbReference>
<sequence length="257" mass="27863">MKKVAFWSLLLLSFSSVAQQMPDRRFSMGLRLGANYNQLTGESVGSPGAFYFDGKTAHTWGYTAALFFRRGGGTFFTQHELGLSQKGGAFTIGGTGGQVNLKNVDVRFSNIDFTNLVGVRFFRLFRVNGGIVLSYNTGNNGDLGSIASDFLERKYSLQGQLLQAMQAQVAGQQDQFSNAFKGISVNYQAGIGVDGGRFTFDLRYEGGITDVMKTKVDLGNADWSSSVNEALSRKVSLWQITAGVGFGRAPKAYSASL</sequence>
<evidence type="ECO:0000313" key="2">
    <source>
        <dbReference type="EMBL" id="SDM53453.1"/>
    </source>
</evidence>
<evidence type="ECO:0000256" key="1">
    <source>
        <dbReference type="SAM" id="SignalP"/>
    </source>
</evidence>
<feature type="chain" id="PRO_5011764638" evidence="1">
    <location>
        <begin position="19"/>
        <end position="257"/>
    </location>
</feature>
<organism evidence="2 3">
    <name type="scientific">Siphonobacter aquaeclarae</name>
    <dbReference type="NCBI Taxonomy" id="563176"/>
    <lineage>
        <taxon>Bacteria</taxon>
        <taxon>Pseudomonadati</taxon>
        <taxon>Bacteroidota</taxon>
        <taxon>Cytophagia</taxon>
        <taxon>Cytophagales</taxon>
        <taxon>Cytophagaceae</taxon>
        <taxon>Siphonobacter</taxon>
    </lineage>
</organism>
<accession>A0A1G9U0W1</accession>
<protein>
    <submittedName>
        <fullName evidence="2">Uncharacterized protein</fullName>
    </submittedName>
</protein>
<dbReference type="AlphaFoldDB" id="A0A1G9U0W1"/>
<name>A0A1G9U0W1_9BACT</name>